<evidence type="ECO:0000313" key="1">
    <source>
        <dbReference type="EMBL" id="RDU69370.1"/>
    </source>
</evidence>
<keyword evidence="2" id="KW-1185">Reference proteome</keyword>
<dbReference type="AlphaFoldDB" id="A0A3D8IWM0"/>
<dbReference type="GO" id="GO:0005829">
    <property type="term" value="C:cytosol"/>
    <property type="evidence" value="ECO:0007669"/>
    <property type="project" value="TreeGrafter"/>
</dbReference>
<dbReference type="PANTHER" id="PTHR30283">
    <property type="entry name" value="PEROXIDE STRESS RESPONSE PROTEIN YAAA"/>
    <property type="match status" value="1"/>
</dbReference>
<dbReference type="PANTHER" id="PTHR30283:SF4">
    <property type="entry name" value="PEROXIDE STRESS RESISTANCE PROTEIN YAAA"/>
    <property type="match status" value="1"/>
</dbReference>
<evidence type="ECO:0000313" key="2">
    <source>
        <dbReference type="Proteomes" id="UP000256424"/>
    </source>
</evidence>
<sequence length="270" mass="31378">MSYCILFSPSEDKILKDVESSAAPNKYSDFLSNLWYGKELLAHRKNLYNIYIKYIQQILQSQDSRILQELYGVKRLEDKTLHELCLIAANRDSHNSELMPAIRRYSGVAFQGLRYENLAYDAQYVILNRVLIFSNLFGVICARDTIPFYKLKQGSKLQNLSLKEVYQPFIPYLESTQYECVIDLRSSIYAKIWSPRNGCAHLFFEFYKNGKTISHYAKLYRGKILALLSAYIAQSPNHTAHTIINFLTGINNEEMCFIGFKEKSRTQILQ</sequence>
<protein>
    <submittedName>
        <fullName evidence="1">Peroxide stress protein YaaA</fullName>
    </submittedName>
</protein>
<dbReference type="RefSeq" id="WP_115582657.1">
    <property type="nucleotide sequence ID" value="NZ_NXLW01000031.1"/>
</dbReference>
<gene>
    <name evidence="1" type="ORF">CQA66_08945</name>
</gene>
<dbReference type="Proteomes" id="UP000256424">
    <property type="component" value="Unassembled WGS sequence"/>
</dbReference>
<proteinExistence type="predicted"/>
<feature type="non-terminal residue" evidence="1">
    <location>
        <position position="270"/>
    </location>
</feature>
<dbReference type="EMBL" id="NXLW01000031">
    <property type="protein sequence ID" value="RDU69370.1"/>
    <property type="molecule type" value="Genomic_DNA"/>
</dbReference>
<dbReference type="Pfam" id="PF03883">
    <property type="entry name" value="H2O2_YaaD"/>
    <property type="match status" value="1"/>
</dbReference>
<organism evidence="1 2">
    <name type="scientific">Helicobacter aurati</name>
    <dbReference type="NCBI Taxonomy" id="137778"/>
    <lineage>
        <taxon>Bacteria</taxon>
        <taxon>Pseudomonadati</taxon>
        <taxon>Campylobacterota</taxon>
        <taxon>Epsilonproteobacteria</taxon>
        <taxon>Campylobacterales</taxon>
        <taxon>Helicobacteraceae</taxon>
        <taxon>Helicobacter</taxon>
    </lineage>
</organism>
<dbReference type="InterPro" id="IPR005583">
    <property type="entry name" value="YaaA"/>
</dbReference>
<accession>A0A3D8IWM0</accession>
<name>A0A3D8IWM0_9HELI</name>
<comment type="caution">
    <text evidence="1">The sequence shown here is derived from an EMBL/GenBank/DDBJ whole genome shotgun (WGS) entry which is preliminary data.</text>
</comment>
<dbReference type="GO" id="GO:0033194">
    <property type="term" value="P:response to hydroperoxide"/>
    <property type="evidence" value="ECO:0007669"/>
    <property type="project" value="TreeGrafter"/>
</dbReference>
<reference evidence="1 2" key="1">
    <citation type="submission" date="2018-04" db="EMBL/GenBank/DDBJ databases">
        <title>Novel Campyloabacter and Helicobacter Species and Strains.</title>
        <authorList>
            <person name="Mannion A.J."/>
            <person name="Shen Z."/>
            <person name="Fox J.G."/>
        </authorList>
    </citation>
    <scope>NUCLEOTIDE SEQUENCE [LARGE SCALE GENOMIC DNA]</scope>
    <source>
        <strain evidence="1 2">MIT 97-5075</strain>
    </source>
</reference>